<dbReference type="InterPro" id="IPR012337">
    <property type="entry name" value="RNaseH-like_sf"/>
</dbReference>
<evidence type="ECO:0000256" key="1">
    <source>
        <dbReference type="RuleBase" id="RU361178"/>
    </source>
</evidence>
<sequence>MPLLTPFQSEIVVEHCHLQNQLEHIWVLFTYLFYSCLYILLAKNTTMSEQEDQELRAATKIRKDAEKKFEEMGLEVGQPVMPTKIPVPPNGNVVLTTNLFPVNTHKQVPVYRWDVEISISLRNGRQLALTKKSDSDAVSVDRKSKTKIIFEKMVDSHQELFGSRTECFYDMESTLYTMRDIRKNLENPEEDSIQLVINELDAQKFQGTTSANVQLKKVRDKFEVDLTSFRHITANVESTDMSHKQFLELVTSQVPMMSDAFVTFHGGVSFSMAADVTQLKEGKYLGHGIQKSVRYVENMENHAPQAAVAVDLKKTAFHAVMSGLDYLSQLIDVRPIYQGRKLNEQVFTPGLVKKMKGIRCRLTYGSRHREIVIHEISKKTAEELSFERDGENVSLIAYFYETYNVRIKYPKAPLAVEKKPGQRTLCYYPLECIEVLDNQRVTGELPQSVIREVIKYAAVLPSQRLIDIRKASEEIQLFDNAYLQNLETTIDPNPIRVEGRQITTPKLIFGGNATMDSKNGQWGQKGGRRHMFLMPATITSWTVLMISELTNGAAGATLNKFITMFMGECRQRGMHIEAPTDPWPLNINKNIDQQMEDFFYECKNLGIEFVLVMQDGCFHHHKFLKYLERKYKIITQDVMMTTVKKVEQHASATLENIVQKTNMKLGGLNYAISMKNPQGTKDVFTADTMFVGLAMAHSKPPKPDATGQEPPKPASVVGYAANVLAQQFAFIGDYYYQAADRDEKIDSMLPIMERLLQQWAQHHDGQMPKEILFFRNGASEGQYKSILKFEIPLIQKALEDFRERSTVAQIHETTKFCFLVATKRHNVRIFKANIEHRARATEQNLAPGIAVDRSITHPVFTEFYVNAHTTLQGTGKIPRYAIMYNDAGFKIGQLEHIVFGLAHLHQIVNLTTSLPTPSYIASDYADRGMAVLHQFLKDSGSDVNSYEQFNAMLSYAAVEEENSPFHFCRVNA</sequence>
<reference evidence="5" key="1">
    <citation type="submission" date="2016-11" db="UniProtKB">
        <authorList>
            <consortium name="WormBaseParasite"/>
        </authorList>
    </citation>
    <scope>IDENTIFICATION</scope>
</reference>
<name>A0A1I8A9G3_9BILA</name>
<dbReference type="CDD" id="cd02846">
    <property type="entry name" value="PAZ_argonaute_like"/>
    <property type="match status" value="1"/>
</dbReference>
<dbReference type="Proteomes" id="UP000095287">
    <property type="component" value="Unplaced"/>
</dbReference>
<dbReference type="InterPro" id="IPR003100">
    <property type="entry name" value="PAZ_dom"/>
</dbReference>
<dbReference type="InterPro" id="IPR032474">
    <property type="entry name" value="Argonaute_N"/>
</dbReference>
<dbReference type="SUPFAM" id="SSF53098">
    <property type="entry name" value="Ribonuclease H-like"/>
    <property type="match status" value="1"/>
</dbReference>
<dbReference type="SMART" id="SM00949">
    <property type="entry name" value="PAZ"/>
    <property type="match status" value="1"/>
</dbReference>
<dbReference type="Pfam" id="PF02170">
    <property type="entry name" value="PAZ"/>
    <property type="match status" value="1"/>
</dbReference>
<dbReference type="PANTHER" id="PTHR22891">
    <property type="entry name" value="EUKARYOTIC TRANSLATION INITIATION FACTOR 2C"/>
    <property type="match status" value="1"/>
</dbReference>
<proteinExistence type="inferred from homology"/>
<comment type="similarity">
    <text evidence="1">Belongs to the argonaute family.</text>
</comment>
<dbReference type="Pfam" id="PF02171">
    <property type="entry name" value="Piwi"/>
    <property type="match status" value="1"/>
</dbReference>
<dbReference type="AlphaFoldDB" id="A0A1I8A9G3"/>
<dbReference type="PROSITE" id="PS50822">
    <property type="entry name" value="PIWI"/>
    <property type="match status" value="1"/>
</dbReference>
<evidence type="ECO:0000313" key="4">
    <source>
        <dbReference type="Proteomes" id="UP000095287"/>
    </source>
</evidence>
<keyword evidence="4" id="KW-1185">Reference proteome</keyword>
<dbReference type="GO" id="GO:0003723">
    <property type="term" value="F:RNA binding"/>
    <property type="evidence" value="ECO:0007669"/>
    <property type="project" value="InterPro"/>
</dbReference>
<evidence type="ECO:0000259" key="2">
    <source>
        <dbReference type="PROSITE" id="PS50821"/>
    </source>
</evidence>
<dbReference type="Gene3D" id="3.40.50.2300">
    <property type="match status" value="1"/>
</dbReference>
<dbReference type="InterPro" id="IPR036085">
    <property type="entry name" value="PAZ_dom_sf"/>
</dbReference>
<dbReference type="WBParaSite" id="L893_g3607.t1">
    <property type="protein sequence ID" value="L893_g3607.t1"/>
    <property type="gene ID" value="L893_g3607"/>
</dbReference>
<dbReference type="SUPFAM" id="SSF101690">
    <property type="entry name" value="PAZ domain"/>
    <property type="match status" value="1"/>
</dbReference>
<dbReference type="Gene3D" id="2.170.260.10">
    <property type="entry name" value="paz domain"/>
    <property type="match status" value="1"/>
</dbReference>
<dbReference type="Pfam" id="PF16486">
    <property type="entry name" value="ArgoN"/>
    <property type="match status" value="1"/>
</dbReference>
<protein>
    <submittedName>
        <fullName evidence="5">Piwi domain-containing protein</fullName>
    </submittedName>
</protein>
<dbReference type="PROSITE" id="PS50821">
    <property type="entry name" value="PAZ"/>
    <property type="match status" value="1"/>
</dbReference>
<organism evidence="4 5">
    <name type="scientific">Steinernema glaseri</name>
    <dbReference type="NCBI Taxonomy" id="37863"/>
    <lineage>
        <taxon>Eukaryota</taxon>
        <taxon>Metazoa</taxon>
        <taxon>Ecdysozoa</taxon>
        <taxon>Nematoda</taxon>
        <taxon>Chromadorea</taxon>
        <taxon>Rhabditida</taxon>
        <taxon>Tylenchina</taxon>
        <taxon>Panagrolaimomorpha</taxon>
        <taxon>Strongyloidoidea</taxon>
        <taxon>Steinernematidae</taxon>
        <taxon>Steinernema</taxon>
    </lineage>
</organism>
<feature type="domain" description="PAZ" evidence="2">
    <location>
        <begin position="322"/>
        <end position="437"/>
    </location>
</feature>
<feature type="domain" description="Piwi" evidence="3">
    <location>
        <begin position="607"/>
        <end position="933"/>
    </location>
</feature>
<evidence type="ECO:0000313" key="5">
    <source>
        <dbReference type="WBParaSite" id="L893_g3607.t1"/>
    </source>
</evidence>
<accession>A0A1I8A9G3</accession>
<dbReference type="SMART" id="SM00950">
    <property type="entry name" value="Piwi"/>
    <property type="match status" value="1"/>
</dbReference>
<dbReference type="Gene3D" id="3.30.420.10">
    <property type="entry name" value="Ribonuclease H-like superfamily/Ribonuclease H"/>
    <property type="match status" value="1"/>
</dbReference>
<dbReference type="InterPro" id="IPR036397">
    <property type="entry name" value="RNaseH_sf"/>
</dbReference>
<evidence type="ECO:0000259" key="3">
    <source>
        <dbReference type="PROSITE" id="PS50822"/>
    </source>
</evidence>
<dbReference type="InterPro" id="IPR003165">
    <property type="entry name" value="Piwi"/>
</dbReference>